<evidence type="ECO:0000259" key="3">
    <source>
        <dbReference type="PROSITE" id="PS50878"/>
    </source>
</evidence>
<dbReference type="PANTHER" id="PTHR19446">
    <property type="entry name" value="REVERSE TRANSCRIPTASES"/>
    <property type="match status" value="1"/>
</dbReference>
<proteinExistence type="predicted"/>
<keyword evidence="2" id="KW-0812">Transmembrane</keyword>
<keyword evidence="2" id="KW-0472">Membrane</keyword>
<sequence length="1270" mass="142153">MQPTVLAAGLGKCNARLPKLRAAGLLLFGLTSFAFVAPAPIRILQVPSKFRQGFRPRLAGQTKEPRRPRMALKAVDGGFDVLTQLLTLSLAMSPAVIYDFLPGPAGIPIPVDDGQDLEAIPSEGEGQDMAVDGADARRGGHKRATDSGAPSPTRARGSGADPGITLAAIRDLLQEQTRSLMDSHQQDLLDLKTATFKELTGIKKDVRKHSDFIEQLRDSQEKMEDRLKNLEQRGQGSVATTTSEAGRPNLMILGGWPQDTQKDTLLGELDGCLHQLNLQGTFEDVFCTGPRRGFAMAFVAMQPSETGVQLKRRMITIAQQIQNANIQAPSMESSRTLKATLGKSKHERLISNHTGKTKRLILTISPTSLGAVETEYSAGNVWFHSKLVASATRPGPHTGCLPGKPERSWLDAVLLAKLLKTTQALAETASCQADPYQMESLSTGVNSDVTADELRAVCKLLPPTLLPVIMLGHFNTKLRWTDALDPQGDLRPTEARSEYVLSELGNVGLQMKAPTKAQWDTPTSRPRRTKVQGHQIDGGAYKNCRLSPLLIEVDSFKQIGGDHDRISCDFPLRTGESTPPPRAITRPRYVTGKLPSLDKVDQKTLQDLAKKCTAPRPGLRYRDPSEVKDLYAKAKQTGAEHDWKVAHKARRKAQEDWRNTRNQRAADGHWQSYRSLKNPGGNEWTVYFVEAAEEAKQEPKRWTVQHFRTLFQKTEPRDPPRWNKDIDTGNHFTIEDLRQALHKGKTNKAVGEDLVSFELISALCEDDATEQALLSWMERLRCGEALPREWLRTVVTLLPKSDKPRGPKDLRPISVGASAAKVFGTMLLRRTRRYIRPAGASQCAHNGRQTADYLHAAIKSFSLDTEWHLGLSWCRIDIQKAFDTLARDRTLQLLRDNLPPEMFLEYRCWERLFYEGTALLKTPWGDEEIPQGRGIRQGSVESPFLFSIAIEMALKTATEHAEWPKTIPSIPDLPLAELLYMDDTLLWAASRDDMITKYNILKAELAKWGLRVNPEKTSYYHSPYSTTPGDITLDGQVIKPATNMTVFGIPLLTPLKPSTLMDTAMSKASKKFYGNRHIFLSRAPLKGKLRTFRTLVGGSALWYCSAVSPSNQALSGMNTLQLELLAKTIGFRRKSDETWLDFRTRSMRGARHVLHSHQMERWSTIWLQRFWDYKGHIARALDRDSPPASSLMDSVRTLEWWTEKQRDGIRHPGQFFPYHTNEEKALNRAAGGTPWRQAARDATRWAQCKETWVNSMDVAWASGRQLAIGP</sequence>
<keyword evidence="2" id="KW-1133">Transmembrane helix</keyword>
<dbReference type="AlphaFoldDB" id="A0A1Q9DGY9"/>
<dbReference type="InterPro" id="IPR043502">
    <property type="entry name" value="DNA/RNA_pol_sf"/>
</dbReference>
<dbReference type="EMBL" id="LSRX01000542">
    <property type="protein sequence ID" value="OLP94432.1"/>
    <property type="molecule type" value="Genomic_DNA"/>
</dbReference>
<evidence type="ECO:0000313" key="4">
    <source>
        <dbReference type="EMBL" id="OLP94432.1"/>
    </source>
</evidence>
<name>A0A1Q9DGY9_SYMMI</name>
<dbReference type="Proteomes" id="UP000186817">
    <property type="component" value="Unassembled WGS sequence"/>
</dbReference>
<feature type="domain" description="Reverse transcriptase" evidence="3">
    <location>
        <begin position="779"/>
        <end position="1051"/>
    </location>
</feature>
<comment type="caution">
    <text evidence="4">The sequence shown here is derived from an EMBL/GenBank/DDBJ whole genome shotgun (WGS) entry which is preliminary data.</text>
</comment>
<feature type="region of interest" description="Disordered" evidence="1">
    <location>
        <begin position="514"/>
        <end position="533"/>
    </location>
</feature>
<feature type="transmembrane region" description="Helical" evidence="2">
    <location>
        <begin position="20"/>
        <end position="41"/>
    </location>
</feature>
<dbReference type="SUPFAM" id="SSF56672">
    <property type="entry name" value="DNA/RNA polymerases"/>
    <property type="match status" value="1"/>
</dbReference>
<gene>
    <name evidence="4" type="primary">pol</name>
    <name evidence="4" type="ORF">AK812_SmicGene23559</name>
</gene>
<dbReference type="Gene3D" id="3.30.70.270">
    <property type="match status" value="1"/>
</dbReference>
<dbReference type="InterPro" id="IPR043128">
    <property type="entry name" value="Rev_trsase/Diguanyl_cyclase"/>
</dbReference>
<dbReference type="InterPro" id="IPR000477">
    <property type="entry name" value="RT_dom"/>
</dbReference>
<dbReference type="OrthoDB" id="410104at2759"/>
<organism evidence="4 5">
    <name type="scientific">Symbiodinium microadriaticum</name>
    <name type="common">Dinoflagellate</name>
    <name type="synonym">Zooxanthella microadriatica</name>
    <dbReference type="NCBI Taxonomy" id="2951"/>
    <lineage>
        <taxon>Eukaryota</taxon>
        <taxon>Sar</taxon>
        <taxon>Alveolata</taxon>
        <taxon>Dinophyceae</taxon>
        <taxon>Suessiales</taxon>
        <taxon>Symbiodiniaceae</taxon>
        <taxon>Symbiodinium</taxon>
    </lineage>
</organism>
<dbReference type="PROSITE" id="PS50878">
    <property type="entry name" value="RT_POL"/>
    <property type="match status" value="1"/>
</dbReference>
<protein>
    <submittedName>
        <fullName evidence="4">Retrovirus-related Pol polyprotein from type-2 retrotransposable element R2DM</fullName>
    </submittedName>
</protein>
<dbReference type="Pfam" id="PF00078">
    <property type="entry name" value="RVT_1"/>
    <property type="match status" value="1"/>
</dbReference>
<feature type="region of interest" description="Disordered" evidence="1">
    <location>
        <begin position="119"/>
        <end position="162"/>
    </location>
</feature>
<reference evidence="4 5" key="1">
    <citation type="submission" date="2016-02" db="EMBL/GenBank/DDBJ databases">
        <title>Genome analysis of coral dinoflagellate symbionts highlights evolutionary adaptations to a symbiotic lifestyle.</title>
        <authorList>
            <person name="Aranda M."/>
            <person name="Li Y."/>
            <person name="Liew Y.J."/>
            <person name="Baumgarten S."/>
            <person name="Simakov O."/>
            <person name="Wilson M."/>
            <person name="Piel J."/>
            <person name="Ashoor H."/>
            <person name="Bougouffa S."/>
            <person name="Bajic V.B."/>
            <person name="Ryu T."/>
            <person name="Ravasi T."/>
            <person name="Bayer T."/>
            <person name="Micklem G."/>
            <person name="Kim H."/>
            <person name="Bhak J."/>
            <person name="Lajeunesse T.C."/>
            <person name="Voolstra C.R."/>
        </authorList>
    </citation>
    <scope>NUCLEOTIDE SEQUENCE [LARGE SCALE GENOMIC DNA]</scope>
    <source>
        <strain evidence="4 5">CCMP2467</strain>
    </source>
</reference>
<accession>A0A1Q9DGY9</accession>
<evidence type="ECO:0000256" key="1">
    <source>
        <dbReference type="SAM" id="MobiDB-lite"/>
    </source>
</evidence>
<evidence type="ECO:0000313" key="5">
    <source>
        <dbReference type="Proteomes" id="UP000186817"/>
    </source>
</evidence>
<keyword evidence="5" id="KW-1185">Reference proteome</keyword>
<dbReference type="CDD" id="cd01650">
    <property type="entry name" value="RT_nLTR_like"/>
    <property type="match status" value="1"/>
</dbReference>
<evidence type="ECO:0000256" key="2">
    <source>
        <dbReference type="SAM" id="Phobius"/>
    </source>
</evidence>